<evidence type="ECO:0000313" key="2">
    <source>
        <dbReference type="EMBL" id="MPN35749.1"/>
    </source>
</evidence>
<proteinExistence type="predicted"/>
<dbReference type="EMBL" id="VSSQ01089544">
    <property type="protein sequence ID" value="MPN35749.1"/>
    <property type="molecule type" value="Genomic_DNA"/>
</dbReference>
<protein>
    <submittedName>
        <fullName evidence="2">Uncharacterized protein</fullName>
    </submittedName>
</protein>
<dbReference type="AlphaFoldDB" id="A0A645HCA5"/>
<evidence type="ECO:0000256" key="1">
    <source>
        <dbReference type="SAM" id="MobiDB-lite"/>
    </source>
</evidence>
<comment type="caution">
    <text evidence="2">The sequence shown here is derived from an EMBL/GenBank/DDBJ whole genome shotgun (WGS) entry which is preliminary data.</text>
</comment>
<gene>
    <name evidence="2" type="ORF">SDC9_183248</name>
</gene>
<accession>A0A645HCA5</accession>
<feature type="region of interest" description="Disordered" evidence="1">
    <location>
        <begin position="45"/>
        <end position="64"/>
    </location>
</feature>
<sequence length="64" mass="6991">MLGVLQEAVMADKRRKSLHLQRLFRAGLDTQETAPCLMVNAAVRRGKGGRFQHGRGQNGTKTAG</sequence>
<organism evidence="2">
    <name type="scientific">bioreactor metagenome</name>
    <dbReference type="NCBI Taxonomy" id="1076179"/>
    <lineage>
        <taxon>unclassified sequences</taxon>
        <taxon>metagenomes</taxon>
        <taxon>ecological metagenomes</taxon>
    </lineage>
</organism>
<name>A0A645HCA5_9ZZZZ</name>
<reference evidence="2" key="1">
    <citation type="submission" date="2019-08" db="EMBL/GenBank/DDBJ databases">
        <authorList>
            <person name="Kucharzyk K."/>
            <person name="Murdoch R.W."/>
            <person name="Higgins S."/>
            <person name="Loffler F."/>
        </authorList>
    </citation>
    <scope>NUCLEOTIDE SEQUENCE</scope>
</reference>